<comment type="cofactor">
    <cofactor evidence="1">
        <name>Mn(2+)</name>
        <dbReference type="ChEBI" id="CHEBI:29035"/>
    </cofactor>
    <text evidence="1">The Mn(2+) ion enhances activity.</text>
</comment>
<dbReference type="InterPro" id="IPR036264">
    <property type="entry name" value="Bact_exopeptidase_dim_dom"/>
</dbReference>
<dbReference type="OrthoDB" id="247417at2157"/>
<name>A0A202E9G7_9EURY</name>
<dbReference type="GO" id="GO:0005737">
    <property type="term" value="C:cytoplasm"/>
    <property type="evidence" value="ECO:0007669"/>
    <property type="project" value="TreeGrafter"/>
</dbReference>
<feature type="domain" description="Peptidase M20 dimerisation" evidence="2">
    <location>
        <begin position="225"/>
        <end position="316"/>
    </location>
</feature>
<keyword evidence="1" id="KW-0479">Metal-binding</keyword>
<comment type="caution">
    <text evidence="3">The sequence shown here is derived from an EMBL/GenBank/DDBJ whole genome shotgun (WGS) entry which is preliminary data.</text>
</comment>
<feature type="binding site" evidence="1">
    <location>
        <position position="201"/>
    </location>
    <ligand>
        <name>Mn(2+)</name>
        <dbReference type="ChEBI" id="CHEBI:29035"/>
        <label>2</label>
    </ligand>
</feature>
<dbReference type="GO" id="GO:0046657">
    <property type="term" value="P:folic acid catabolic process"/>
    <property type="evidence" value="ECO:0007669"/>
    <property type="project" value="TreeGrafter"/>
</dbReference>
<protein>
    <submittedName>
        <fullName evidence="3">N-acyl-L-amino acid amidohydrolase</fullName>
    </submittedName>
</protein>
<dbReference type="PANTHER" id="PTHR30575">
    <property type="entry name" value="PEPTIDASE M20"/>
    <property type="match status" value="1"/>
</dbReference>
<dbReference type="Proteomes" id="UP000196084">
    <property type="component" value="Unassembled WGS sequence"/>
</dbReference>
<feature type="binding site" evidence="1">
    <location>
        <position position="144"/>
    </location>
    <ligand>
        <name>Mn(2+)</name>
        <dbReference type="ChEBI" id="CHEBI:29035"/>
        <label>2</label>
    </ligand>
</feature>
<dbReference type="InterPro" id="IPR017439">
    <property type="entry name" value="Amidohydrolase"/>
</dbReference>
<feature type="binding site" evidence="1">
    <location>
        <position position="142"/>
    </location>
    <ligand>
        <name>Mn(2+)</name>
        <dbReference type="ChEBI" id="CHEBI:29035"/>
        <label>2</label>
    </ligand>
</feature>
<dbReference type="PIRSF" id="PIRSF005962">
    <property type="entry name" value="Pept_M20D_amidohydro"/>
    <property type="match status" value="1"/>
</dbReference>
<evidence type="ECO:0000313" key="3">
    <source>
        <dbReference type="EMBL" id="OVE84610.1"/>
    </source>
</evidence>
<reference evidence="3 4" key="1">
    <citation type="submission" date="2017-02" db="EMBL/GenBank/DDBJ databases">
        <title>Natronthermophilus aegyptiacus gen. nov.,sp. nov., an aerobic, extremely halophilic alkalithermophilic archaeon isolated from the athalassohaline Wadi An Natrun, Egypt.</title>
        <authorList>
            <person name="Zhao B."/>
        </authorList>
    </citation>
    <scope>NUCLEOTIDE SEQUENCE [LARGE SCALE GENOMIC DNA]</scope>
    <source>
        <strain evidence="3 4">CGMCC 1.3597</strain>
    </source>
</reference>
<proteinExistence type="predicted"/>
<dbReference type="PANTHER" id="PTHR30575:SF3">
    <property type="entry name" value="PEPTIDASE M20 DIMERISATION DOMAIN-CONTAINING PROTEIN"/>
    <property type="match status" value="1"/>
</dbReference>
<keyword evidence="4" id="KW-1185">Reference proteome</keyword>
<dbReference type="EMBL" id="MWPH01000002">
    <property type="protein sequence ID" value="OVE84610.1"/>
    <property type="molecule type" value="Genomic_DNA"/>
</dbReference>
<accession>A0A202E9G7</accession>
<feature type="binding site" evidence="1">
    <location>
        <position position="397"/>
    </location>
    <ligand>
        <name>Mn(2+)</name>
        <dbReference type="ChEBI" id="CHEBI:29035"/>
        <label>1</label>
    </ligand>
</feature>
<dbReference type="GO" id="GO:0046872">
    <property type="term" value="F:metal ion binding"/>
    <property type="evidence" value="ECO:0007669"/>
    <property type="project" value="UniProtKB-KW"/>
</dbReference>
<sequence length="427" mass="45156">MTADDLVSLRRDLHTRPEPAWREFYTTARIVSELESRLGDDLTELYVGPDALATDQRMAVPSDAELTHAYERARGTGVDESVLEALEGGYTGAVAVIERGEGPTVGLRVDIDGLPREESDDPNHAPAAAGFRSEHEGAMHACGHDAHATIGVGVLERIAESDEFSGTLKVFFQPAEEVIGGAKSMAESEHIEDVDSLLAMHIGLDHPTGEIVAGIDGFLAVRHLEAEFTGESAHAGGHPEQGRNAVQAMAAAVQNLYAIPRHNDGKTRVNAGRVEGGSASNVIPESARVVGEVRGETTELMEYMSEECERVLEAAATMYDCEVEIETGAEAPSATSDQALVDLVADVVGDVSGVENVLERDDLGGSEDATFLMQAVQDNGGNACYVGIGTDHPGGHHTATFDVDEASIGHGIDVLAGAIERIARTQS</sequence>
<dbReference type="InterPro" id="IPR052030">
    <property type="entry name" value="Peptidase_M20/M20A_hydrolases"/>
</dbReference>
<evidence type="ECO:0000259" key="2">
    <source>
        <dbReference type="Pfam" id="PF07687"/>
    </source>
</evidence>
<dbReference type="InterPro" id="IPR002933">
    <property type="entry name" value="Peptidase_M20"/>
</dbReference>
<gene>
    <name evidence="3" type="ORF">B2G88_09440</name>
</gene>
<dbReference type="Pfam" id="PF07687">
    <property type="entry name" value="M20_dimer"/>
    <property type="match status" value="1"/>
</dbReference>
<dbReference type="NCBIfam" id="TIGR01891">
    <property type="entry name" value="amidohydrolases"/>
    <property type="match status" value="1"/>
</dbReference>
<dbReference type="SUPFAM" id="SSF55031">
    <property type="entry name" value="Bacterial exopeptidase dimerisation domain"/>
    <property type="match status" value="1"/>
</dbReference>
<keyword evidence="1" id="KW-0464">Manganese</keyword>
<dbReference type="Gene3D" id="3.40.630.10">
    <property type="entry name" value="Zn peptidases"/>
    <property type="match status" value="2"/>
</dbReference>
<evidence type="ECO:0000256" key="1">
    <source>
        <dbReference type="PIRSR" id="PIRSR005962-1"/>
    </source>
</evidence>
<organism evidence="3 4">
    <name type="scientific">Natronolimnobius baerhuensis</name>
    <dbReference type="NCBI Taxonomy" id="253108"/>
    <lineage>
        <taxon>Archaea</taxon>
        <taxon>Methanobacteriati</taxon>
        <taxon>Methanobacteriota</taxon>
        <taxon>Stenosarchaea group</taxon>
        <taxon>Halobacteria</taxon>
        <taxon>Halobacteriales</taxon>
        <taxon>Natrialbaceae</taxon>
        <taxon>Natronolimnobius</taxon>
    </lineage>
</organism>
<dbReference type="GO" id="GO:0016805">
    <property type="term" value="F:dipeptidase activity"/>
    <property type="evidence" value="ECO:0007669"/>
    <property type="project" value="TreeGrafter"/>
</dbReference>
<evidence type="ECO:0000313" key="4">
    <source>
        <dbReference type="Proteomes" id="UP000196084"/>
    </source>
</evidence>
<dbReference type="SUPFAM" id="SSF53187">
    <property type="entry name" value="Zn-dependent exopeptidases"/>
    <property type="match status" value="1"/>
</dbReference>
<feature type="binding site" evidence="1">
    <location>
        <position position="177"/>
    </location>
    <ligand>
        <name>Mn(2+)</name>
        <dbReference type="ChEBI" id="CHEBI:29035"/>
        <label>2</label>
    </ligand>
</feature>
<dbReference type="RefSeq" id="WP_087714625.1">
    <property type="nucleotide sequence ID" value="NZ_MWPH01000002.1"/>
</dbReference>
<dbReference type="GO" id="GO:0071713">
    <property type="term" value="F:para-aminobenzoyl-glutamate hydrolase activity"/>
    <property type="evidence" value="ECO:0007669"/>
    <property type="project" value="TreeGrafter"/>
</dbReference>
<dbReference type="AlphaFoldDB" id="A0A202E9G7"/>
<dbReference type="InterPro" id="IPR011650">
    <property type="entry name" value="Peptidase_M20_dimer"/>
</dbReference>
<dbReference type="Pfam" id="PF01546">
    <property type="entry name" value="Peptidase_M20"/>
    <property type="match status" value="1"/>
</dbReference>
<keyword evidence="3" id="KW-0378">Hydrolase</keyword>